<sequence length="127" mass="14595">MPYDRKHSSKECTGAMNSVKDALYVLSGKWKLPLILALSEGPMRFNEVQKALADITPKVLSKELRDLELNEFVERKVFDTVPVTVTYELTPYSQSVWPIIDALKEWGSQHRERIIKTRRTVSTTEKA</sequence>
<evidence type="ECO:0000256" key="2">
    <source>
        <dbReference type="ARBA" id="ARBA00023125"/>
    </source>
</evidence>
<reference evidence="5 6" key="1">
    <citation type="submission" date="2018-08" db="EMBL/GenBank/DDBJ databases">
        <title>Mucilaginibacter terrae sp. nov., isolated from manganese diggings.</title>
        <authorList>
            <person name="Huang Y."/>
            <person name="Zhou Z."/>
        </authorList>
    </citation>
    <scope>NUCLEOTIDE SEQUENCE [LARGE SCALE GENOMIC DNA]</scope>
    <source>
        <strain evidence="5 6">ZH6</strain>
    </source>
</reference>
<gene>
    <name evidence="5" type="ORF">DYU05_03235</name>
</gene>
<dbReference type="Gene3D" id="1.10.10.10">
    <property type="entry name" value="Winged helix-like DNA-binding domain superfamily/Winged helix DNA-binding domain"/>
    <property type="match status" value="1"/>
</dbReference>
<dbReference type="InterPro" id="IPR036388">
    <property type="entry name" value="WH-like_DNA-bd_sf"/>
</dbReference>
<proteinExistence type="predicted"/>
<dbReference type="GO" id="GO:0003677">
    <property type="term" value="F:DNA binding"/>
    <property type="evidence" value="ECO:0007669"/>
    <property type="project" value="UniProtKB-KW"/>
</dbReference>
<dbReference type="RefSeq" id="WP_117381543.1">
    <property type="nucleotide sequence ID" value="NZ_QWDE01000001.1"/>
</dbReference>
<evidence type="ECO:0000313" key="5">
    <source>
        <dbReference type="EMBL" id="RFZ84641.1"/>
    </source>
</evidence>
<organism evidence="5 6">
    <name type="scientific">Mucilaginibacter terrenus</name>
    <dbReference type="NCBI Taxonomy" id="2482727"/>
    <lineage>
        <taxon>Bacteria</taxon>
        <taxon>Pseudomonadati</taxon>
        <taxon>Bacteroidota</taxon>
        <taxon>Sphingobacteriia</taxon>
        <taxon>Sphingobacteriales</taxon>
        <taxon>Sphingobacteriaceae</taxon>
        <taxon>Mucilaginibacter</taxon>
    </lineage>
</organism>
<dbReference type="EMBL" id="QWDE01000001">
    <property type="protein sequence ID" value="RFZ84641.1"/>
    <property type="molecule type" value="Genomic_DNA"/>
</dbReference>
<evidence type="ECO:0000259" key="4">
    <source>
        <dbReference type="PROSITE" id="PS51118"/>
    </source>
</evidence>
<protein>
    <submittedName>
        <fullName evidence="5">Transcriptional regulator</fullName>
    </submittedName>
</protein>
<accession>A0A3E2NUN0</accession>
<name>A0A3E2NUN0_9SPHI</name>
<evidence type="ECO:0000256" key="3">
    <source>
        <dbReference type="ARBA" id="ARBA00023163"/>
    </source>
</evidence>
<dbReference type="Proteomes" id="UP000260823">
    <property type="component" value="Unassembled WGS sequence"/>
</dbReference>
<keyword evidence="1" id="KW-0805">Transcription regulation</keyword>
<keyword evidence="2" id="KW-0238">DNA-binding</keyword>
<keyword evidence="3" id="KW-0804">Transcription</keyword>
<dbReference type="OrthoDB" id="769662at2"/>
<dbReference type="AlphaFoldDB" id="A0A3E2NUN0"/>
<comment type="caution">
    <text evidence="5">The sequence shown here is derived from an EMBL/GenBank/DDBJ whole genome shotgun (WGS) entry which is preliminary data.</text>
</comment>
<evidence type="ECO:0000313" key="6">
    <source>
        <dbReference type="Proteomes" id="UP000260823"/>
    </source>
</evidence>
<feature type="domain" description="HTH hxlR-type" evidence="4">
    <location>
        <begin position="12"/>
        <end position="115"/>
    </location>
</feature>
<dbReference type="InterPro" id="IPR002577">
    <property type="entry name" value="HTH_HxlR"/>
</dbReference>
<dbReference type="PANTHER" id="PTHR33204">
    <property type="entry name" value="TRANSCRIPTIONAL REGULATOR, MARR FAMILY"/>
    <property type="match status" value="1"/>
</dbReference>
<dbReference type="SUPFAM" id="SSF46785">
    <property type="entry name" value="Winged helix' DNA-binding domain"/>
    <property type="match status" value="1"/>
</dbReference>
<dbReference type="InterPro" id="IPR036390">
    <property type="entry name" value="WH_DNA-bd_sf"/>
</dbReference>
<dbReference type="PROSITE" id="PS51118">
    <property type="entry name" value="HTH_HXLR"/>
    <property type="match status" value="1"/>
</dbReference>
<evidence type="ECO:0000256" key="1">
    <source>
        <dbReference type="ARBA" id="ARBA00023015"/>
    </source>
</evidence>
<keyword evidence="6" id="KW-1185">Reference proteome</keyword>
<dbReference type="Pfam" id="PF01638">
    <property type="entry name" value="HxlR"/>
    <property type="match status" value="1"/>
</dbReference>